<protein>
    <submittedName>
        <fullName evidence="1">Uncharacterized protein</fullName>
    </submittedName>
</protein>
<evidence type="ECO:0000313" key="1">
    <source>
        <dbReference type="EMBL" id="AFD03139.1"/>
    </source>
</evidence>
<organism evidence="1">
    <name type="scientific">uncultured bacterium W5-77b</name>
    <dbReference type="NCBI Taxonomy" id="1131000"/>
    <lineage>
        <taxon>Bacteria</taxon>
        <taxon>environmental samples</taxon>
    </lineage>
</organism>
<reference evidence="1" key="1">
    <citation type="submission" date="2011-11" db="EMBL/GenBank/DDBJ databases">
        <title>Construction and analysis of a metagenome of deep-sea sediment.</title>
        <authorList>
            <person name="Huo Y.-Y."/>
            <person name="Cheng H."/>
            <person name="Wu M."/>
        </authorList>
    </citation>
    <scope>NUCLEOTIDE SEQUENCE</scope>
</reference>
<dbReference type="AlphaFoldDB" id="H9BWG7"/>
<name>H9BWG7_9BACT</name>
<dbReference type="EMBL" id="JQ085816">
    <property type="protein sequence ID" value="AFD03139.1"/>
    <property type="molecule type" value="Genomic_DNA"/>
</dbReference>
<proteinExistence type="predicted"/>
<sequence>MNREEFCQKILKIDDKIRFVSIYDDGNFFHQMKEGKQSYLTPDETENSMVQCQSRWAGRKKMAPKIGAPLFAMAKYGKVFRFTIPVGKAGLILVSTELNVAIEDIVEKICDVRDKFYS</sequence>
<accession>H9BWG7</accession>